<accession>W7XDS5</accession>
<dbReference type="Proteomes" id="UP000009168">
    <property type="component" value="Unassembled WGS sequence"/>
</dbReference>
<protein>
    <submittedName>
        <fullName evidence="2">Uncharacterized protein</fullName>
    </submittedName>
</protein>
<proteinExistence type="predicted"/>
<dbReference type="EMBL" id="GG662212">
    <property type="protein sequence ID" value="EWS70939.1"/>
    <property type="molecule type" value="Genomic_DNA"/>
</dbReference>
<feature type="compositionally biased region" description="Polar residues" evidence="1">
    <location>
        <begin position="102"/>
        <end position="120"/>
    </location>
</feature>
<dbReference type="eggNOG" id="KOG0579">
    <property type="taxonomic scope" value="Eukaryota"/>
</dbReference>
<gene>
    <name evidence="2" type="ORF">TTHERM_000495899</name>
</gene>
<evidence type="ECO:0000256" key="1">
    <source>
        <dbReference type="SAM" id="MobiDB-lite"/>
    </source>
</evidence>
<dbReference type="InParanoid" id="W7XDS5"/>
<keyword evidence="3" id="KW-1185">Reference proteome</keyword>
<dbReference type="AlphaFoldDB" id="W7XDS5"/>
<evidence type="ECO:0000313" key="3">
    <source>
        <dbReference type="Proteomes" id="UP000009168"/>
    </source>
</evidence>
<feature type="region of interest" description="Disordered" evidence="1">
    <location>
        <begin position="69"/>
        <end position="120"/>
    </location>
</feature>
<dbReference type="RefSeq" id="XP_012656495.1">
    <property type="nucleotide sequence ID" value="XM_012801041.1"/>
</dbReference>
<reference evidence="3" key="1">
    <citation type="journal article" date="2006" name="PLoS Biol.">
        <title>Macronuclear genome sequence of the ciliate Tetrahymena thermophila, a model eukaryote.</title>
        <authorList>
            <person name="Eisen J.A."/>
            <person name="Coyne R.S."/>
            <person name="Wu M."/>
            <person name="Wu D."/>
            <person name="Thiagarajan M."/>
            <person name="Wortman J.R."/>
            <person name="Badger J.H."/>
            <person name="Ren Q."/>
            <person name="Amedeo P."/>
            <person name="Jones K.M."/>
            <person name="Tallon L.J."/>
            <person name="Delcher A.L."/>
            <person name="Salzberg S.L."/>
            <person name="Silva J.C."/>
            <person name="Haas B.J."/>
            <person name="Majoros W.H."/>
            <person name="Farzad M."/>
            <person name="Carlton J.M."/>
            <person name="Smith R.K. Jr."/>
            <person name="Garg J."/>
            <person name="Pearlman R.E."/>
            <person name="Karrer K.M."/>
            <person name="Sun L."/>
            <person name="Manning G."/>
            <person name="Elde N.C."/>
            <person name="Turkewitz A.P."/>
            <person name="Asai D.J."/>
            <person name="Wilkes D.E."/>
            <person name="Wang Y."/>
            <person name="Cai H."/>
            <person name="Collins K."/>
            <person name="Stewart B.A."/>
            <person name="Lee S.R."/>
            <person name="Wilamowska K."/>
            <person name="Weinberg Z."/>
            <person name="Ruzzo W.L."/>
            <person name="Wloga D."/>
            <person name="Gaertig J."/>
            <person name="Frankel J."/>
            <person name="Tsao C.-C."/>
            <person name="Gorovsky M.A."/>
            <person name="Keeling P.J."/>
            <person name="Waller R.F."/>
            <person name="Patron N.J."/>
            <person name="Cherry J.M."/>
            <person name="Stover N.A."/>
            <person name="Krieger C.J."/>
            <person name="del Toro C."/>
            <person name="Ryder H.F."/>
            <person name="Williamson S.C."/>
            <person name="Barbeau R.A."/>
            <person name="Hamilton E.P."/>
            <person name="Orias E."/>
        </authorList>
    </citation>
    <scope>NUCLEOTIDE SEQUENCE [LARGE SCALE GENOMIC DNA]</scope>
    <source>
        <strain evidence="3">SB210</strain>
    </source>
</reference>
<organism evidence="2 3">
    <name type="scientific">Tetrahymena thermophila (strain SB210)</name>
    <dbReference type="NCBI Taxonomy" id="312017"/>
    <lineage>
        <taxon>Eukaryota</taxon>
        <taxon>Sar</taxon>
        <taxon>Alveolata</taxon>
        <taxon>Ciliophora</taxon>
        <taxon>Intramacronucleata</taxon>
        <taxon>Oligohymenophorea</taxon>
        <taxon>Hymenostomatida</taxon>
        <taxon>Tetrahymenina</taxon>
        <taxon>Tetrahymenidae</taxon>
        <taxon>Tetrahymena</taxon>
    </lineage>
</organism>
<dbReference type="GeneID" id="24439278"/>
<evidence type="ECO:0000313" key="2">
    <source>
        <dbReference type="EMBL" id="EWS70939.1"/>
    </source>
</evidence>
<sequence>MSKILKQSKNNLSELINKYIDPDVESQLLESQMIESGIDSHLKNWELEINNLEKDLPKQMLSDMRKILQDNQKNNKRSKSVQSSFKYGMDNQSMKQSKESKQNTLSHSINKKQSTTLNEQKSFKEVGIPYKQQETYDKQIKEQSLKKNMQRAQSAQEVRGSNSNYCYKIFPEWNIYTNVSKQFQSKMSHRELKYDVNQRLINDENDLNNSQQKQSLRNSIQRSQSAAQLKESYINNMVQLNDITIDQSHLIQTKPSLNIRNNQNLIEQKSLSQQSQMLEYIQNSDNFQKPQYVKSVNEILQIPANQIQQGENIKSRYNILNCLEKRQQGTQNYFLNYNKNHMGQLNRSSINKTNISQQYPQKYQIIMQSLQKPHAIQMHKSQFNQSNQEINSSSPSQMISSYKNIHYTQRDSSQRSRKKIFDEYSATSYIQNVKDSYNRIFPRKN</sequence>
<dbReference type="KEGG" id="tet:TTHERM_000495899"/>
<feature type="compositionally biased region" description="Polar residues" evidence="1">
    <location>
        <begin position="80"/>
        <end position="95"/>
    </location>
</feature>
<name>W7XDS5_TETTS</name>